<evidence type="ECO:0000313" key="2">
    <source>
        <dbReference type="Proteomes" id="UP000029628"/>
    </source>
</evidence>
<reference evidence="1 2" key="1">
    <citation type="submission" date="2014-07" db="EMBL/GenBank/DDBJ databases">
        <authorList>
            <person name="McCorrison J."/>
            <person name="Sanka R."/>
            <person name="Torralba M."/>
            <person name="Gillis M."/>
            <person name="Haft D.H."/>
            <person name="Methe B."/>
            <person name="Sutton G."/>
            <person name="Nelson K.E."/>
        </authorList>
    </citation>
    <scope>NUCLEOTIDE SEQUENCE [LARGE SCALE GENOMIC DNA]</scope>
    <source>
        <strain evidence="1 2">DNF00314</strain>
    </source>
</reference>
<protein>
    <submittedName>
        <fullName evidence="1">Uncharacterized protein</fullName>
    </submittedName>
</protein>
<dbReference type="RefSeq" id="WP_038113670.1">
    <property type="nucleotide sequence ID" value="NZ_JRNT01000037.1"/>
</dbReference>
<dbReference type="EMBL" id="JRNT01000037">
    <property type="protein sequence ID" value="KGF46521.1"/>
    <property type="molecule type" value="Genomic_DNA"/>
</dbReference>
<comment type="caution">
    <text evidence="1">The sequence shown here is derived from an EMBL/GenBank/DDBJ whole genome shotgun (WGS) entry which is preliminary data.</text>
</comment>
<name>A0A096AIV7_9FIRM</name>
<proteinExistence type="predicted"/>
<evidence type="ECO:0000313" key="1">
    <source>
        <dbReference type="EMBL" id="KGF46521.1"/>
    </source>
</evidence>
<dbReference type="AlphaFoldDB" id="A0A096AIV7"/>
<dbReference type="Proteomes" id="UP000029628">
    <property type="component" value="Unassembled WGS sequence"/>
</dbReference>
<sequence length="119" mass="13416">MAVESELQDVAKVSLREYLTNSCIPQELWDTIEGWLADTGLHSVYLDPEEAIGAWWGSHEADTMGFVINFPKCGILPSEWCPKGTDWDVAKVEAKYRFVASCQQLLDNQALEPAHKEDM</sequence>
<gene>
    <name evidence="1" type="ORF">HMPREF0872_08100</name>
</gene>
<accession>A0A096AIV7</accession>
<organism evidence="1 2">
    <name type="scientific">Veillonella montpellierensis DNF00314</name>
    <dbReference type="NCBI Taxonomy" id="1401067"/>
    <lineage>
        <taxon>Bacteria</taxon>
        <taxon>Bacillati</taxon>
        <taxon>Bacillota</taxon>
        <taxon>Negativicutes</taxon>
        <taxon>Veillonellales</taxon>
        <taxon>Veillonellaceae</taxon>
        <taxon>Veillonella</taxon>
    </lineage>
</organism>
<keyword evidence="2" id="KW-1185">Reference proteome</keyword>